<evidence type="ECO:0000256" key="3">
    <source>
        <dbReference type="ARBA" id="ARBA00022490"/>
    </source>
</evidence>
<evidence type="ECO:0000256" key="8">
    <source>
        <dbReference type="ARBA" id="ARBA00049982"/>
    </source>
</evidence>
<keyword evidence="7" id="KW-0966">Cell projection</keyword>
<evidence type="ECO:0000313" key="12">
    <source>
        <dbReference type="Proteomes" id="UP001249851"/>
    </source>
</evidence>
<dbReference type="Pfam" id="PF23602">
    <property type="entry name" value="CS_DNAAF11_C"/>
    <property type="match status" value="1"/>
</dbReference>
<reference evidence="11" key="2">
    <citation type="journal article" date="2023" name="Science">
        <title>Genomic signatures of disease resistance in endangered staghorn corals.</title>
        <authorList>
            <person name="Vollmer S.V."/>
            <person name="Selwyn J.D."/>
            <person name="Despard B.A."/>
            <person name="Roesel C.L."/>
        </authorList>
    </citation>
    <scope>NUCLEOTIDE SEQUENCE</scope>
    <source>
        <strain evidence="11">K2</strain>
    </source>
</reference>
<comment type="caution">
    <text evidence="11">The sequence shown here is derived from an EMBL/GenBank/DDBJ whole genome shotgun (WGS) entry which is preliminary data.</text>
</comment>
<organism evidence="11 12">
    <name type="scientific">Acropora cervicornis</name>
    <name type="common">Staghorn coral</name>
    <dbReference type="NCBI Taxonomy" id="6130"/>
    <lineage>
        <taxon>Eukaryota</taxon>
        <taxon>Metazoa</taxon>
        <taxon>Cnidaria</taxon>
        <taxon>Anthozoa</taxon>
        <taxon>Hexacorallia</taxon>
        <taxon>Scleractinia</taxon>
        <taxon>Astrocoeniina</taxon>
        <taxon>Acroporidae</taxon>
        <taxon>Acropora</taxon>
    </lineage>
</organism>
<keyword evidence="12" id="KW-1185">Reference proteome</keyword>
<dbReference type="InterPro" id="IPR001611">
    <property type="entry name" value="Leu-rich_rpt"/>
</dbReference>
<dbReference type="GO" id="GO:0005929">
    <property type="term" value="C:cilium"/>
    <property type="evidence" value="ECO:0007669"/>
    <property type="project" value="UniProtKB-SubCell"/>
</dbReference>
<dbReference type="GO" id="GO:0005737">
    <property type="term" value="C:cytoplasm"/>
    <property type="evidence" value="ECO:0007669"/>
    <property type="project" value="UniProtKB-SubCell"/>
</dbReference>
<dbReference type="Proteomes" id="UP001249851">
    <property type="component" value="Unassembled WGS sequence"/>
</dbReference>
<evidence type="ECO:0000256" key="9">
    <source>
        <dbReference type="SAM" id="MobiDB-lite"/>
    </source>
</evidence>
<evidence type="ECO:0000256" key="7">
    <source>
        <dbReference type="ARBA" id="ARBA00023273"/>
    </source>
</evidence>
<dbReference type="PANTHER" id="PTHR18849:SF0">
    <property type="entry name" value="CILIA- AND FLAGELLA-ASSOCIATED PROTEIN 410-RELATED"/>
    <property type="match status" value="1"/>
</dbReference>
<sequence>MVRITEDLLRRRAEHNNCETFSLEEISLHQQELERIELLDKLCRDLKILYLQSNLIPKIENVGRLKKLEYLNLALNNITKIENLEGCESLQKLDLTVNFVGELTSVESLRRNYHFKELYLTGNPCTEYEGYREYVIATLDSLKWLDGKEIDKSERILAKQDYDRIRNKIIIQQMEYEKKRYRRLGRNKPARETRFFTDDGRVLNINQGKYLDTSLIDLDVQPLYCRVIVKGKVFQLALSEEVNPDSSSAKRSQTTGHLIVEMPKVKQVVKPLKNLPTKQNTSSHNKTKEKEETHISNPQKDNKVLHHERLEVEPNMSSNMDFSKIVDDNKTASKQGTMQKETIIQSDNSVFVDDPDVPPLI</sequence>
<reference evidence="11" key="1">
    <citation type="journal article" date="2023" name="G3 (Bethesda)">
        <title>Whole genome assembly and annotation of the endangered Caribbean coral Acropora cervicornis.</title>
        <authorList>
            <person name="Selwyn J.D."/>
            <person name="Vollmer S.V."/>
        </authorList>
    </citation>
    <scope>NUCLEOTIDE SEQUENCE</scope>
    <source>
        <strain evidence="11">K2</strain>
    </source>
</reference>
<dbReference type="SUPFAM" id="SSF52058">
    <property type="entry name" value="L domain-like"/>
    <property type="match status" value="1"/>
</dbReference>
<dbReference type="Pfam" id="PF14580">
    <property type="entry name" value="LRR_9"/>
    <property type="match status" value="1"/>
</dbReference>
<evidence type="ECO:0000256" key="4">
    <source>
        <dbReference type="ARBA" id="ARBA00022614"/>
    </source>
</evidence>
<feature type="domain" description="Dynein axonemal assembly factor 11-like CS" evidence="10">
    <location>
        <begin position="209"/>
        <end position="264"/>
    </location>
</feature>
<keyword evidence="4" id="KW-0433">Leucine-rich repeat</keyword>
<evidence type="ECO:0000256" key="5">
    <source>
        <dbReference type="ARBA" id="ARBA00022737"/>
    </source>
</evidence>
<evidence type="ECO:0000259" key="10">
    <source>
        <dbReference type="Pfam" id="PF23602"/>
    </source>
</evidence>
<dbReference type="FunFam" id="3.80.10.10:FF:000052">
    <property type="entry name" value="Leucine rich repeat containing 6"/>
    <property type="match status" value="1"/>
</dbReference>
<dbReference type="InterPro" id="IPR032675">
    <property type="entry name" value="LRR_dom_sf"/>
</dbReference>
<dbReference type="EMBL" id="JARQWQ010000011">
    <property type="protein sequence ID" value="KAK2568986.1"/>
    <property type="molecule type" value="Genomic_DNA"/>
</dbReference>
<dbReference type="PROSITE" id="PS51450">
    <property type="entry name" value="LRR"/>
    <property type="match status" value="2"/>
</dbReference>
<evidence type="ECO:0000256" key="6">
    <source>
        <dbReference type="ARBA" id="ARBA00023069"/>
    </source>
</evidence>
<comment type="similarity">
    <text evidence="8">Belongs to the tilB family.</text>
</comment>
<name>A0AAD9QXN4_ACRCE</name>
<feature type="compositionally biased region" description="Basic and acidic residues" evidence="9">
    <location>
        <begin position="286"/>
        <end position="300"/>
    </location>
</feature>
<keyword evidence="6" id="KW-0969">Cilium</keyword>
<evidence type="ECO:0000256" key="2">
    <source>
        <dbReference type="ARBA" id="ARBA00004496"/>
    </source>
</evidence>
<accession>A0AAD9QXN4</accession>
<dbReference type="InterPro" id="IPR056496">
    <property type="entry name" value="CS_DNAAF11_C"/>
</dbReference>
<dbReference type="PANTHER" id="PTHR18849">
    <property type="entry name" value="LEUCINE RICH REPEAT PROTEIN"/>
    <property type="match status" value="1"/>
</dbReference>
<gene>
    <name evidence="11" type="ORF">P5673_007100</name>
</gene>
<dbReference type="AlphaFoldDB" id="A0AAD9QXN4"/>
<feature type="region of interest" description="Disordered" evidence="9">
    <location>
        <begin position="275"/>
        <end position="300"/>
    </location>
</feature>
<protein>
    <submittedName>
        <fullName evidence="11">Dynein axonemal assembly factor 11</fullName>
    </submittedName>
</protein>
<comment type="subcellular location">
    <subcellularLocation>
        <location evidence="1">Cell projection</location>
        <location evidence="1">Cilium</location>
    </subcellularLocation>
    <subcellularLocation>
        <location evidence="2">Cytoplasm</location>
    </subcellularLocation>
</comment>
<evidence type="ECO:0000256" key="1">
    <source>
        <dbReference type="ARBA" id="ARBA00004138"/>
    </source>
</evidence>
<keyword evidence="3" id="KW-0963">Cytoplasm</keyword>
<evidence type="ECO:0000313" key="11">
    <source>
        <dbReference type="EMBL" id="KAK2568986.1"/>
    </source>
</evidence>
<keyword evidence="5" id="KW-0677">Repeat</keyword>
<dbReference type="GO" id="GO:0036158">
    <property type="term" value="P:outer dynein arm assembly"/>
    <property type="evidence" value="ECO:0007669"/>
    <property type="project" value="TreeGrafter"/>
</dbReference>
<dbReference type="Gene3D" id="3.80.10.10">
    <property type="entry name" value="Ribonuclease Inhibitor"/>
    <property type="match status" value="1"/>
</dbReference>
<dbReference type="SMART" id="SM00365">
    <property type="entry name" value="LRR_SD22"/>
    <property type="match status" value="2"/>
</dbReference>
<proteinExistence type="inferred from homology"/>